<name>A0A2M7ARF9_9BACT</name>
<dbReference type="Proteomes" id="UP000231407">
    <property type="component" value="Unassembled WGS sequence"/>
</dbReference>
<sequence>MGEVGRQNVHQVAKMTGEKQDKYREWVWRMGWQEMKILKPDLVIVLFVDPEVCRQNILNKQKRKYTDGKNMDQAEEDFNHQMRAAEEYRRMINENPGWWVGVECCQNGKMLPPEEIFKMVWEKVERKN</sequence>
<comment type="caution">
    <text evidence="1">The sequence shown here is derived from an EMBL/GenBank/DDBJ whole genome shotgun (WGS) entry which is preliminary data.</text>
</comment>
<dbReference type="AlphaFoldDB" id="A0A2M7ARF9"/>
<reference evidence="2" key="1">
    <citation type="submission" date="2017-09" db="EMBL/GenBank/DDBJ databases">
        <title>Depth-based differentiation of microbial function through sediment-hosted aquifers and enrichment of novel symbionts in the deep terrestrial subsurface.</title>
        <authorList>
            <person name="Probst A.J."/>
            <person name="Ladd B."/>
            <person name="Jarett J.K."/>
            <person name="Geller-Mcgrath D.E."/>
            <person name="Sieber C.M.K."/>
            <person name="Emerson J.B."/>
            <person name="Anantharaman K."/>
            <person name="Thomas B.C."/>
            <person name="Malmstrom R."/>
            <person name="Stieglmeier M."/>
            <person name="Klingl A."/>
            <person name="Woyke T."/>
            <person name="Ryan C.M."/>
            <person name="Banfield J.F."/>
        </authorList>
    </citation>
    <scope>NUCLEOTIDE SEQUENCE [LARGE SCALE GENOMIC DNA]</scope>
</reference>
<dbReference type="EMBL" id="PEWA01000053">
    <property type="protein sequence ID" value="PIU73122.1"/>
    <property type="molecule type" value="Genomic_DNA"/>
</dbReference>
<evidence type="ECO:0008006" key="3">
    <source>
        <dbReference type="Google" id="ProtNLM"/>
    </source>
</evidence>
<accession>A0A2M7ARF9</accession>
<protein>
    <recommendedName>
        <fullName evidence="3">Thymidylate kinase-like domain-containing protein</fullName>
    </recommendedName>
</protein>
<dbReference type="Gene3D" id="3.40.50.300">
    <property type="entry name" value="P-loop containing nucleotide triphosphate hydrolases"/>
    <property type="match status" value="1"/>
</dbReference>
<evidence type="ECO:0000313" key="1">
    <source>
        <dbReference type="EMBL" id="PIU73122.1"/>
    </source>
</evidence>
<dbReference type="SUPFAM" id="SSF52540">
    <property type="entry name" value="P-loop containing nucleoside triphosphate hydrolases"/>
    <property type="match status" value="1"/>
</dbReference>
<dbReference type="InterPro" id="IPR027417">
    <property type="entry name" value="P-loop_NTPase"/>
</dbReference>
<gene>
    <name evidence="1" type="ORF">COS78_03895</name>
</gene>
<evidence type="ECO:0000313" key="2">
    <source>
        <dbReference type="Proteomes" id="UP000231407"/>
    </source>
</evidence>
<organism evidence="1 2">
    <name type="scientific">Candidatus Shapirobacteria bacterium CG06_land_8_20_14_3_00_40_12</name>
    <dbReference type="NCBI Taxonomy" id="1974881"/>
    <lineage>
        <taxon>Bacteria</taxon>
        <taxon>Candidatus Shapironibacteriota</taxon>
    </lineage>
</organism>
<proteinExistence type="predicted"/>